<accession>A0A5B6Z9R2</accession>
<feature type="domain" description="SAP" evidence="2">
    <location>
        <begin position="13"/>
        <end position="47"/>
    </location>
</feature>
<feature type="compositionally biased region" description="Pro residues" evidence="1">
    <location>
        <begin position="784"/>
        <end position="795"/>
    </location>
</feature>
<evidence type="ECO:0000256" key="1">
    <source>
        <dbReference type="SAM" id="MobiDB-lite"/>
    </source>
</evidence>
<feature type="compositionally biased region" description="Basic and acidic residues" evidence="1">
    <location>
        <begin position="370"/>
        <end position="384"/>
    </location>
</feature>
<feature type="compositionally biased region" description="Basic and acidic residues" evidence="1">
    <location>
        <begin position="560"/>
        <end position="584"/>
    </location>
</feature>
<feature type="compositionally biased region" description="Basic and acidic residues" evidence="1">
    <location>
        <begin position="394"/>
        <end position="410"/>
    </location>
</feature>
<dbReference type="PANTHER" id="PTHR47031:SF3">
    <property type="entry name" value="SAP DOMAIN-CONTAINING PROTEIN"/>
    <property type="match status" value="1"/>
</dbReference>
<dbReference type="Pfam" id="PF16294">
    <property type="entry name" value="RSB_motif"/>
    <property type="match status" value="1"/>
</dbReference>
<protein>
    <submittedName>
        <fullName evidence="3">Putative apoptotic chromatin condensation inducer in the nucleus-like isoform X1</fullName>
    </submittedName>
</protein>
<feature type="region of interest" description="Disordered" evidence="1">
    <location>
        <begin position="744"/>
        <end position="819"/>
    </location>
</feature>
<feature type="compositionally biased region" description="Basic and acidic residues" evidence="1">
    <location>
        <begin position="464"/>
        <end position="511"/>
    </location>
</feature>
<name>A0A5B6Z9R2_DAVIN</name>
<evidence type="ECO:0000259" key="2">
    <source>
        <dbReference type="PROSITE" id="PS50800"/>
    </source>
</evidence>
<feature type="region of interest" description="Disordered" evidence="1">
    <location>
        <begin position="360"/>
        <end position="415"/>
    </location>
</feature>
<dbReference type="GO" id="GO:0003676">
    <property type="term" value="F:nucleic acid binding"/>
    <property type="evidence" value="ECO:0007669"/>
    <property type="project" value="InterPro"/>
</dbReference>
<feature type="region of interest" description="Disordered" evidence="1">
    <location>
        <begin position="632"/>
        <end position="663"/>
    </location>
</feature>
<dbReference type="Pfam" id="PF02037">
    <property type="entry name" value="SAP"/>
    <property type="match status" value="1"/>
</dbReference>
<organism evidence="3">
    <name type="scientific">Davidia involucrata</name>
    <name type="common">Dove tree</name>
    <dbReference type="NCBI Taxonomy" id="16924"/>
    <lineage>
        <taxon>Eukaryota</taxon>
        <taxon>Viridiplantae</taxon>
        <taxon>Streptophyta</taxon>
        <taxon>Embryophyta</taxon>
        <taxon>Tracheophyta</taxon>
        <taxon>Spermatophyta</taxon>
        <taxon>Magnoliopsida</taxon>
        <taxon>eudicotyledons</taxon>
        <taxon>Gunneridae</taxon>
        <taxon>Pentapetalae</taxon>
        <taxon>asterids</taxon>
        <taxon>Cornales</taxon>
        <taxon>Nyssaceae</taxon>
        <taxon>Davidia</taxon>
    </lineage>
</organism>
<dbReference type="EMBL" id="GHES01010152">
    <property type="protein sequence ID" value="MPA40711.1"/>
    <property type="molecule type" value="Transcribed_RNA"/>
</dbReference>
<dbReference type="Gene3D" id="1.10.720.30">
    <property type="entry name" value="SAP domain"/>
    <property type="match status" value="1"/>
</dbReference>
<evidence type="ECO:0000313" key="3">
    <source>
        <dbReference type="EMBL" id="MPA40711.1"/>
    </source>
</evidence>
<dbReference type="PROSITE" id="PS50800">
    <property type="entry name" value="SAP"/>
    <property type="match status" value="1"/>
</dbReference>
<dbReference type="PANTHER" id="PTHR47031">
    <property type="entry name" value="SAP DNA-BINDING DOMAIN-CONTAINING PROTEIN"/>
    <property type="match status" value="1"/>
</dbReference>
<dbReference type="SMART" id="SM00513">
    <property type="entry name" value="SAP"/>
    <property type="match status" value="1"/>
</dbReference>
<proteinExistence type="predicted"/>
<dbReference type="SUPFAM" id="SSF68906">
    <property type="entry name" value="SAP domain"/>
    <property type="match status" value="1"/>
</dbReference>
<dbReference type="SUPFAM" id="SSF54928">
    <property type="entry name" value="RNA-binding domain, RBD"/>
    <property type="match status" value="1"/>
</dbReference>
<dbReference type="AlphaFoldDB" id="A0A5B6Z9R2"/>
<dbReference type="InterPro" id="IPR034257">
    <property type="entry name" value="Acinus_RRM"/>
</dbReference>
<feature type="compositionally biased region" description="Low complexity" evidence="1">
    <location>
        <begin position="745"/>
        <end position="766"/>
    </location>
</feature>
<sequence>MLTQYPVLGNRPINRWKVTELKEELKRRKLTTKGLKEDLIKRLDEAIRNEKGAFEEEASNNIGCEPELVVKHEDTQSNPNYVEMADDTWNHETKKFAKFDEVVAGVDINDGPAEMDPGKVQEEEAIGGTDSVQMIVGEPVLEASVETRADDTRNHEMAKTAKVDEIVAGVDINDGPAEMDEWKVEENESIGGTDFVAMIVGEPILEASVETNIKVKEVVAHIASSDKASVGNEINTENEDSNASLIDAVMIGELAALEASVETSGMVNNIVVTQTASSETTLQNHEIKMENEGSKLLQMDAECDVSDSNNQVYEVSPNLGFQVKSESISTDTVSVYEKNELKGNLNADYVSLELDVAKPEMAQPSSSKGPPKDGNLHPRDDNKPDGNQGFLEVTDDKKSRAVDFSKKNDSADGGSSVVLELDNKLVDDSMGKYVLDNKPTDLKHSSNKVAKDGSYYDAAGPELSSDKMETSAAKEKKLQDDNKSTPVDLSERTDMTDEGPLEKINLDHSSADDSMEEDVMETKQIDSNHNFIEVTEKIELTEVPRVKVGGIVDAVGPDFSSDKLESSSEKKDNVATTSEKRKFQDAAAVGNKEPLKRQRRWNSESLKIPETQSSNLSLFTAPKDLVQTTLLKGNLPRSESTLSGDAPKERVAPPSSKPPTNSLRIDHFLRPFTLKAVQELLARTGNVCSFWMDHIKTHCYVMYSSVEEAIETRNSVYNLQWPQNGGRLLVAEFVDPEEVKLRVEAPPTSSATPVSTSPTAPATRASIQPPPSARQHGLRQRLLPQPPLAQPPPVSDPLTTGERLPLPSSPPLPEKVNPPIVTLDDLFRKTRATPRIYYLPLTEEQVAAKLTSQRKNKQ</sequence>
<reference evidence="3" key="1">
    <citation type="submission" date="2019-08" db="EMBL/GenBank/DDBJ databases">
        <title>Reference gene set and small RNA set construction with multiple tissues from Davidia involucrata Baill.</title>
        <authorList>
            <person name="Yang H."/>
            <person name="Zhou C."/>
            <person name="Li G."/>
            <person name="Wang J."/>
            <person name="Gao P."/>
            <person name="Wang M."/>
            <person name="Wang R."/>
            <person name="Zhao Y."/>
        </authorList>
    </citation>
    <scope>NUCLEOTIDE SEQUENCE</scope>
    <source>
        <tissue evidence="3">Mixed with DoveR01_LX</tissue>
    </source>
</reference>
<dbReference type="InterPro" id="IPR035979">
    <property type="entry name" value="RBD_domain_sf"/>
</dbReference>
<dbReference type="InterPro" id="IPR032552">
    <property type="entry name" value="RSB_motif"/>
</dbReference>
<dbReference type="InterPro" id="IPR003034">
    <property type="entry name" value="SAP_dom"/>
</dbReference>
<feature type="compositionally biased region" description="Polar residues" evidence="1">
    <location>
        <begin position="632"/>
        <end position="643"/>
    </location>
</feature>
<feature type="region of interest" description="Disordered" evidence="1">
    <location>
        <begin position="555"/>
        <end position="603"/>
    </location>
</feature>
<feature type="region of interest" description="Disordered" evidence="1">
    <location>
        <begin position="432"/>
        <end position="524"/>
    </location>
</feature>
<gene>
    <name evidence="3" type="ORF">Din_010152</name>
</gene>
<dbReference type="InterPro" id="IPR036361">
    <property type="entry name" value="SAP_dom_sf"/>
</dbReference>
<dbReference type="CDD" id="cd12432">
    <property type="entry name" value="RRM_ACINU"/>
    <property type="match status" value="1"/>
</dbReference>